<dbReference type="GO" id="GO:0004315">
    <property type="term" value="F:3-oxoacyl-[acyl-carrier-protein] synthase activity"/>
    <property type="evidence" value="ECO:0007669"/>
    <property type="project" value="InterPro"/>
</dbReference>
<dbReference type="Pfam" id="PF00698">
    <property type="entry name" value="Acyl_transf_1"/>
    <property type="match status" value="1"/>
</dbReference>
<dbReference type="Gene3D" id="3.10.129.110">
    <property type="entry name" value="Polyketide synthase dehydratase"/>
    <property type="match status" value="1"/>
</dbReference>
<dbReference type="GO" id="GO:0044550">
    <property type="term" value="P:secondary metabolite biosynthetic process"/>
    <property type="evidence" value="ECO:0007669"/>
    <property type="project" value="UniProtKB-ARBA"/>
</dbReference>
<dbReference type="SUPFAM" id="SSF53901">
    <property type="entry name" value="Thiolase-like"/>
    <property type="match status" value="1"/>
</dbReference>
<dbReference type="GO" id="GO:0031177">
    <property type="term" value="F:phosphopantetheine binding"/>
    <property type="evidence" value="ECO:0007669"/>
    <property type="project" value="InterPro"/>
</dbReference>
<dbReference type="GO" id="GO:0004312">
    <property type="term" value="F:fatty acid synthase activity"/>
    <property type="evidence" value="ECO:0007669"/>
    <property type="project" value="TreeGrafter"/>
</dbReference>
<keyword evidence="10" id="KW-1185">Reference proteome</keyword>
<dbReference type="InterPro" id="IPR029058">
    <property type="entry name" value="AB_hydrolase_fold"/>
</dbReference>
<evidence type="ECO:0000256" key="5">
    <source>
        <dbReference type="PROSITE-ProRule" id="PRU01363"/>
    </source>
</evidence>
<dbReference type="FunFam" id="3.10.129.110:FF:000001">
    <property type="entry name" value="Sterigmatocystin biosynthesis polyketide synthase"/>
    <property type="match status" value="1"/>
</dbReference>
<name>A0A5N7AVY3_9EURO</name>
<dbReference type="InterPro" id="IPR009081">
    <property type="entry name" value="PP-bd_ACP"/>
</dbReference>
<dbReference type="Pfam" id="PF00550">
    <property type="entry name" value="PP-binding"/>
    <property type="match status" value="2"/>
</dbReference>
<feature type="active site" description="Proton acceptor; for dehydratase activity" evidence="5">
    <location>
        <position position="1319"/>
    </location>
</feature>
<feature type="domain" description="PKS/mFAS DH" evidence="8">
    <location>
        <begin position="1287"/>
        <end position="1593"/>
    </location>
</feature>
<protein>
    <recommendedName>
        <fullName evidence="11">Polyketide synthase</fullName>
    </recommendedName>
</protein>
<dbReference type="PROSITE" id="PS00012">
    <property type="entry name" value="PHOSPHOPANTETHEINE"/>
    <property type="match status" value="1"/>
</dbReference>
<dbReference type="FunFam" id="3.40.366.10:FF:000002">
    <property type="entry name" value="Probable polyketide synthase 2"/>
    <property type="match status" value="1"/>
</dbReference>
<dbReference type="GO" id="GO:0006633">
    <property type="term" value="P:fatty acid biosynthetic process"/>
    <property type="evidence" value="ECO:0007669"/>
    <property type="project" value="InterPro"/>
</dbReference>
<dbReference type="InterPro" id="IPR016035">
    <property type="entry name" value="Acyl_Trfase/lysoPLipase"/>
</dbReference>
<dbReference type="Gene3D" id="3.40.47.10">
    <property type="match status" value="1"/>
</dbReference>
<dbReference type="InterPro" id="IPR020841">
    <property type="entry name" value="PKS_Beta-ketoAc_synthase_dom"/>
</dbReference>
<dbReference type="InterPro" id="IPR036736">
    <property type="entry name" value="ACP-like_sf"/>
</dbReference>
<evidence type="ECO:0000256" key="4">
    <source>
        <dbReference type="ARBA" id="ARBA00022737"/>
    </source>
</evidence>
<dbReference type="SUPFAM" id="SSF53474">
    <property type="entry name" value="alpha/beta-Hydrolases"/>
    <property type="match status" value="1"/>
</dbReference>
<dbReference type="PROSITE" id="PS00606">
    <property type="entry name" value="KS3_1"/>
    <property type="match status" value="1"/>
</dbReference>
<evidence type="ECO:0000256" key="3">
    <source>
        <dbReference type="ARBA" id="ARBA00022679"/>
    </source>
</evidence>
<dbReference type="Pfam" id="PF22621">
    <property type="entry name" value="CurL-like_PKS_C"/>
    <property type="match status" value="1"/>
</dbReference>
<dbReference type="Gene3D" id="1.10.1200.10">
    <property type="entry name" value="ACP-like"/>
    <property type="match status" value="2"/>
</dbReference>
<dbReference type="EMBL" id="ML736297">
    <property type="protein sequence ID" value="KAE8373992.1"/>
    <property type="molecule type" value="Genomic_DNA"/>
</dbReference>
<keyword evidence="4" id="KW-0677">Repeat</keyword>
<evidence type="ECO:0000313" key="10">
    <source>
        <dbReference type="Proteomes" id="UP000326198"/>
    </source>
</evidence>
<evidence type="ECO:0000259" key="7">
    <source>
        <dbReference type="PROSITE" id="PS52004"/>
    </source>
</evidence>
<dbReference type="InterPro" id="IPR016036">
    <property type="entry name" value="Malonyl_transacylase_ACP-bd"/>
</dbReference>
<dbReference type="FunFam" id="1.10.1200.10:FF:000011">
    <property type="entry name" value="Sterigmatocystin biosynthesis polyketide synthase"/>
    <property type="match status" value="1"/>
</dbReference>
<dbReference type="SUPFAM" id="SSF55048">
    <property type="entry name" value="Probable ACP-binding domain of malonyl-CoA ACP transacylase"/>
    <property type="match status" value="1"/>
</dbReference>
<dbReference type="PROSITE" id="PS52019">
    <property type="entry name" value="PKS_MFAS_DH"/>
    <property type="match status" value="1"/>
</dbReference>
<proteinExistence type="predicted"/>
<dbReference type="Pfam" id="PF00109">
    <property type="entry name" value="ketoacyl-synt"/>
    <property type="match status" value="1"/>
</dbReference>
<dbReference type="FunFam" id="3.40.47.10:FF:000031">
    <property type="entry name" value="Sterigmatocystin biosynthesis polyketide synthase"/>
    <property type="match status" value="1"/>
</dbReference>
<dbReference type="InterPro" id="IPR042104">
    <property type="entry name" value="PKS_dehydratase_sf"/>
</dbReference>
<dbReference type="InterPro" id="IPR001031">
    <property type="entry name" value="Thioesterase"/>
</dbReference>
<dbReference type="InterPro" id="IPR014031">
    <property type="entry name" value="Ketoacyl_synth_C"/>
</dbReference>
<dbReference type="Gene3D" id="3.40.366.10">
    <property type="entry name" value="Malonyl-Coenzyme A Acyl Carrier Protein, domain 2"/>
    <property type="match status" value="2"/>
</dbReference>
<feature type="domain" description="Ketosynthase family 3 (KS3)" evidence="7">
    <location>
        <begin position="369"/>
        <end position="800"/>
    </location>
</feature>
<keyword evidence="3" id="KW-0808">Transferase</keyword>
<evidence type="ECO:0000259" key="8">
    <source>
        <dbReference type="PROSITE" id="PS52019"/>
    </source>
</evidence>
<dbReference type="Pfam" id="PF00975">
    <property type="entry name" value="Thioesterase"/>
    <property type="match status" value="1"/>
</dbReference>
<dbReference type="InterPro" id="IPR030918">
    <property type="entry name" value="PT_fungal_PKS"/>
</dbReference>
<dbReference type="InterPro" id="IPR001227">
    <property type="entry name" value="Ac_transferase_dom_sf"/>
</dbReference>
<dbReference type="FunFam" id="3.40.50.1820:FF:000116">
    <property type="entry name" value="Sterigmatocystin biosynthesis polyketide synthase"/>
    <property type="match status" value="1"/>
</dbReference>
<dbReference type="InterPro" id="IPR032088">
    <property type="entry name" value="SAT"/>
</dbReference>
<dbReference type="NCBIfam" id="TIGR04532">
    <property type="entry name" value="PT_fungal_PKS"/>
    <property type="match status" value="1"/>
</dbReference>
<dbReference type="PANTHER" id="PTHR43775">
    <property type="entry name" value="FATTY ACID SYNTHASE"/>
    <property type="match status" value="1"/>
</dbReference>
<dbReference type="SUPFAM" id="SSF47336">
    <property type="entry name" value="ACP-like"/>
    <property type="match status" value="2"/>
</dbReference>
<evidence type="ECO:0000313" key="9">
    <source>
        <dbReference type="EMBL" id="KAE8373992.1"/>
    </source>
</evidence>
<feature type="domain" description="Carrier" evidence="6">
    <location>
        <begin position="1631"/>
        <end position="1708"/>
    </location>
</feature>
<dbReference type="Gene3D" id="3.30.70.3290">
    <property type="match status" value="1"/>
</dbReference>
<dbReference type="InterPro" id="IPR006162">
    <property type="entry name" value="Ppantetheine_attach_site"/>
</dbReference>
<dbReference type="InterPro" id="IPR049900">
    <property type="entry name" value="PKS_mFAS_DH"/>
</dbReference>
<dbReference type="SMART" id="SM00827">
    <property type="entry name" value="PKS_AT"/>
    <property type="match status" value="1"/>
</dbReference>
<keyword evidence="2" id="KW-0597">Phosphoprotein</keyword>
<dbReference type="PANTHER" id="PTHR43775:SF45">
    <property type="entry name" value="CONIDIAL PIGMENT POLYKETIDE SYNTHASE ALB1"/>
    <property type="match status" value="1"/>
</dbReference>
<accession>A0A5N7AVY3</accession>
<dbReference type="PROSITE" id="PS50075">
    <property type="entry name" value="CARRIER"/>
    <property type="match status" value="2"/>
</dbReference>
<dbReference type="SMART" id="SM00823">
    <property type="entry name" value="PKS_PP"/>
    <property type="match status" value="2"/>
</dbReference>
<dbReference type="Pfam" id="PF02801">
    <property type="entry name" value="Ketoacyl-synt_C"/>
    <property type="match status" value="1"/>
</dbReference>
<sequence length="2103" mass="230504">MVSVYLFGDQTVRVDGPLHNLLRVKDSPALNSFLDEAFLAIRRQISLLPVNERTSLPDSHTLPLLLDAVRRGRRHVALESALVCLYEIGQYILLLHTTDLSHPPTGSILAGFCTGSLAAAAISCAQTSIDLLALGIEAVVVAFHVGMHAARRANTLAGEDASQCKQWSFAVPDMAESEVEEILTTFIRDEDIPMVMKPYISAAGSNAVTVSGAPKVLEALKTYASLRGAKPLPVSIYAPYHAAHLYSEIDAESILGCLQNERSLFYAKSNTLLISCATGMVLKETTFGDLLRTLVAEILTCQIRFDKVEEGIVQQSPDATAQLIPIHTNIIARMKTSLSQIGMEVECLKGTVPQGPTAGTSPEPSSNDSSKIAIIGFSGRFPEADSLDEFWTLLQQGLDVHKPIPADRFDGEAHYDATLRRKNTSRIKHGCWIRNPGLFDARFFQMSPREACQADPAQRLALLTAYEAIEMAGFVPDRTPTSRRDRVGVYYGMTSDDWREVNSSQDIDTYFIPGGIRAFVPGRLNYFFKFSGPSMAVDTACSSSLVAIHTACAAILNGDCDTALAGGTNILTNPDLFAGLDRGHFLSSTGNCKTFDDSADGYCRADGVGTVILKRLSDARADNDPIFGVILGARTSHSAEAVSITRPLADAQEHLFKQVLAESGMHPHDISYIEMHGTGTQAGDAVEMKSVLDTFAWDQSRAQNKPLHLGSVKANVGHGESASGVTALIKVLLMMQKNRIPPHCGIKGIINRHFPTDMEQRNVHIPLSGTDWMPPGEGKRRAFVNNFSAAGGNTAVLVEDAPSPKDSWRESSSDPRKYHIVTLSSRSLTSLSNNMRTLGEFIGSDTSPDLLARIAYTTTARRIHHSYRVAFVGSDLQDIKRRLLETHITKDIKPCPTKSPGVGFLFTGQGAAQTAMARELFDSFASFRADIAEFEAVSRGHGFPSILPLIAGTANVDELSPIVVQLGTVVIQIAMARLWQNWGLMPQYALGHSLGEYAALYLAGVLSVSDTIYLVGSRAALLESRCTAGTHGMLAVKASTTDLKEVLESVQVEVSCENGPDDTVLSGTNDEIDRASKRLLALEVPSKKLMLPFAFHSSQVDPILKELQYIASQVTFYPPRIPIVSPTLGHIVSDEGPIGAQYIRRHCREPVNFLGAVRAAQASGIFESSTVAIEIGAHPILMRMMNAVVGSSVRVCPTLSHREDTFKTLTESLSVLHLAGVQLNWNEYQRDFKTSNQVVQLPAYNWDYQNYWIQYQNNFCLTKGCPELPMNIDVIQPASTRLSPSVQRIVEEEINATQAMMIIESDITDPELLPVTLGHKVNGLMLCPSSLYADIAYTLGEYLLRKKQESTDYKIDVSNMVVEKALVVKGTGPQLLRASLDMDWNALRGMIKAYSVDDAGSITTQHAQCFIELQSAHDWVQTWQRQLYLIQRSIGQLKRGVEEGSTHKLRRGVAYRLFSSVMQYAPVYQAMEEVVFDSSGLEATAQVRLQPIKGQYALNPVWSDSFGHLTGFVMNCNDSIDLTQHLFVNHGWEFMRCVEPFSPDTTYQTHVKMQPIDSDKGMYVGDVYVLHDNRIIAQFGGVIFQKVARRILEMLLPAPTSNERSLNTLGKYVGTSGPVVMRQKKTRAQPSHAEDPWQRVLEITAREIGVDPGQLTEDVNFSDMGVDSLMSLTIIGNYREVLGLDVPGSLFEECPSVQSLRIYLDHSSKAECETGETSGYPTPDGSTTNTTISPMGRDADVEENSAVDAANTTVGVVLSILAEEMGFNVRDLYDADDLSELGLDSLLSLTALGRVRDETDLDLPNDFFLEHSSVSSITATLRAKFQSIGRGAKYVSITSHPPATSINLQGNESCSQALFLFPDGSGSSTSYSMLPTISKDVRVWAMDCPYLKQPNELEKCQLQDLTSVYVAEIRRRQPHGPYSLGGWSAGGIAAYEAAQYLVAQGETVERLLLIDSPNPMDLGKCPPHFYRFLEERGAFGVHGGRKPPAWLLQHFHAFNEVLDQYTPARFQPSHATPRTTLIYAQDGVCKSPGDPRPEQHSDDPKVISWLLENRVDISCSGWDQLLGGDNIHLATVADANHFTIVRSPAVVCLAGIVRTAMSQ</sequence>
<keyword evidence="1" id="KW-0596">Phosphopantetheine</keyword>
<dbReference type="InterPro" id="IPR020806">
    <property type="entry name" value="PKS_PP-bd"/>
</dbReference>
<dbReference type="OrthoDB" id="329835at2759"/>
<dbReference type="InterPro" id="IPR050091">
    <property type="entry name" value="PKS_NRPS_Biosynth_Enz"/>
</dbReference>
<evidence type="ECO:0008006" key="11">
    <source>
        <dbReference type="Google" id="ProtNLM"/>
    </source>
</evidence>
<dbReference type="InterPro" id="IPR018201">
    <property type="entry name" value="Ketoacyl_synth_AS"/>
</dbReference>
<dbReference type="Proteomes" id="UP000326198">
    <property type="component" value="Unassembled WGS sequence"/>
</dbReference>
<feature type="region of interest" description="N-terminal hotdog fold" evidence="5">
    <location>
        <begin position="1287"/>
        <end position="1418"/>
    </location>
</feature>
<organism evidence="9 10">
    <name type="scientific">Aspergillus bertholletiae</name>
    <dbReference type="NCBI Taxonomy" id="1226010"/>
    <lineage>
        <taxon>Eukaryota</taxon>
        <taxon>Fungi</taxon>
        <taxon>Dikarya</taxon>
        <taxon>Ascomycota</taxon>
        <taxon>Pezizomycotina</taxon>
        <taxon>Eurotiomycetes</taxon>
        <taxon>Eurotiomycetidae</taxon>
        <taxon>Eurotiales</taxon>
        <taxon>Aspergillaceae</taxon>
        <taxon>Aspergillus</taxon>
        <taxon>Aspergillus subgen. Circumdati</taxon>
    </lineage>
</organism>
<dbReference type="CDD" id="cd00833">
    <property type="entry name" value="PKS"/>
    <property type="match status" value="1"/>
</dbReference>
<dbReference type="Gene3D" id="3.40.50.1820">
    <property type="entry name" value="alpha/beta hydrolase"/>
    <property type="match status" value="1"/>
</dbReference>
<dbReference type="InterPro" id="IPR014043">
    <property type="entry name" value="Acyl_transferase_dom"/>
</dbReference>
<dbReference type="InterPro" id="IPR016039">
    <property type="entry name" value="Thiolase-like"/>
</dbReference>
<dbReference type="SMART" id="SM00825">
    <property type="entry name" value="PKS_KS"/>
    <property type="match status" value="1"/>
</dbReference>
<dbReference type="PROSITE" id="PS52004">
    <property type="entry name" value="KS3_2"/>
    <property type="match status" value="1"/>
</dbReference>
<evidence type="ECO:0000256" key="1">
    <source>
        <dbReference type="ARBA" id="ARBA00022450"/>
    </source>
</evidence>
<dbReference type="SUPFAM" id="SSF52151">
    <property type="entry name" value="FabD/lysophospholipase-like"/>
    <property type="match status" value="1"/>
</dbReference>
<dbReference type="InterPro" id="IPR014030">
    <property type="entry name" value="Ketoacyl_synth_N"/>
</dbReference>
<evidence type="ECO:0000256" key="2">
    <source>
        <dbReference type="ARBA" id="ARBA00022553"/>
    </source>
</evidence>
<feature type="domain" description="Carrier" evidence="6">
    <location>
        <begin position="1748"/>
        <end position="1825"/>
    </location>
</feature>
<evidence type="ECO:0000259" key="6">
    <source>
        <dbReference type="PROSITE" id="PS50075"/>
    </source>
</evidence>
<gene>
    <name evidence="9" type="ORF">BDV26DRAFT_296398</name>
</gene>
<reference evidence="9 10" key="1">
    <citation type="submission" date="2019-04" db="EMBL/GenBank/DDBJ databases">
        <title>Friends and foes A comparative genomics studyof 23 Aspergillus species from section Flavi.</title>
        <authorList>
            <consortium name="DOE Joint Genome Institute"/>
            <person name="Kjaerbolling I."/>
            <person name="Vesth T."/>
            <person name="Frisvad J.C."/>
            <person name="Nybo J.L."/>
            <person name="Theobald S."/>
            <person name="Kildgaard S."/>
            <person name="Isbrandt T."/>
            <person name="Kuo A."/>
            <person name="Sato A."/>
            <person name="Lyhne E.K."/>
            <person name="Kogle M.E."/>
            <person name="Wiebenga A."/>
            <person name="Kun R.S."/>
            <person name="Lubbers R.J."/>
            <person name="Makela M.R."/>
            <person name="Barry K."/>
            <person name="Chovatia M."/>
            <person name="Clum A."/>
            <person name="Daum C."/>
            <person name="Haridas S."/>
            <person name="He G."/>
            <person name="LaButti K."/>
            <person name="Lipzen A."/>
            <person name="Mondo S."/>
            <person name="Riley R."/>
            <person name="Salamov A."/>
            <person name="Simmons B.A."/>
            <person name="Magnuson J.K."/>
            <person name="Henrissat B."/>
            <person name="Mortensen U.H."/>
            <person name="Larsen T.O."/>
            <person name="Devries R.P."/>
            <person name="Grigoriev I.V."/>
            <person name="Machida M."/>
            <person name="Baker S.E."/>
            <person name="Andersen M.R."/>
        </authorList>
    </citation>
    <scope>NUCLEOTIDE SEQUENCE [LARGE SCALE GENOMIC DNA]</scope>
    <source>
        <strain evidence="9 10">IBT 29228</strain>
    </source>
</reference>
<feature type="active site" description="Proton donor; for dehydratase activity" evidence="5">
    <location>
        <position position="1504"/>
    </location>
</feature>
<feature type="region of interest" description="C-terminal hotdog fold" evidence="5">
    <location>
        <begin position="1446"/>
        <end position="1593"/>
    </location>
</feature>
<dbReference type="Pfam" id="PF16073">
    <property type="entry name" value="SAT"/>
    <property type="match status" value="1"/>
</dbReference>